<evidence type="ECO:0000313" key="1">
    <source>
        <dbReference type="EMBL" id="AJD41281.1"/>
    </source>
</evidence>
<dbReference type="EMBL" id="CP006877">
    <property type="protein sequence ID" value="AJD41281.1"/>
    <property type="molecule type" value="Genomic_DNA"/>
</dbReference>
<dbReference type="Proteomes" id="UP000031368">
    <property type="component" value="Chromosome"/>
</dbReference>
<protein>
    <submittedName>
        <fullName evidence="1">Uncharacterized protein</fullName>
    </submittedName>
</protein>
<sequence length="56" mass="6227">MILTQEGVHIFLQQSYVLWLEHVKGASIVSQILAMSKPVSVALARHRHSALSWSTA</sequence>
<gene>
    <name evidence="1" type="ORF">RGR602_CH01951</name>
</gene>
<keyword evidence="2" id="KW-1185">Reference proteome</keyword>
<reference evidence="1 2" key="1">
    <citation type="submission" date="2013-11" db="EMBL/GenBank/DDBJ databases">
        <title>Complete genome sequence of Rhizobium gallicum bv. gallicum R602.</title>
        <authorList>
            <person name="Bustos P."/>
            <person name="Santamaria R.I."/>
            <person name="Lozano L."/>
            <person name="Acosta J.L."/>
            <person name="Ormeno-Orrillo E."/>
            <person name="Rogel M.A."/>
            <person name="Romero D."/>
            <person name="Cevallos M.A."/>
            <person name="Martinez-Romero E."/>
            <person name="Gonzalez V."/>
        </authorList>
    </citation>
    <scope>NUCLEOTIDE SEQUENCE [LARGE SCALE GENOMIC DNA]</scope>
    <source>
        <strain evidence="1 2">R602</strain>
    </source>
</reference>
<dbReference type="AlphaFoldDB" id="A0A0B4X286"/>
<organism evidence="1 2">
    <name type="scientific">Rhizobium gallicum bv. gallicum R602sp</name>
    <dbReference type="NCBI Taxonomy" id="1041138"/>
    <lineage>
        <taxon>Bacteria</taxon>
        <taxon>Pseudomonadati</taxon>
        <taxon>Pseudomonadota</taxon>
        <taxon>Alphaproteobacteria</taxon>
        <taxon>Hyphomicrobiales</taxon>
        <taxon>Rhizobiaceae</taxon>
        <taxon>Rhizobium/Agrobacterium group</taxon>
        <taxon>Rhizobium</taxon>
    </lineage>
</organism>
<dbReference type="KEGG" id="rga:RGR602_CH01951"/>
<dbReference type="HOGENOM" id="CLU_3011152_0_0_5"/>
<proteinExistence type="predicted"/>
<accession>A0A0B4X286</accession>
<evidence type="ECO:0000313" key="2">
    <source>
        <dbReference type="Proteomes" id="UP000031368"/>
    </source>
</evidence>
<name>A0A0B4X286_9HYPH</name>